<sequence length="138" mass="14758">MVAAMAAEASDDWWIIGSAAIALHGFPVTPVRDVDLLMSARDAEIFMKRVGGGGRTGPPSAKFRSAVFGTWRAPPLPVEVMGGFALAAANGWQPVVPRSREAKRVGDQELFVPSVPDLKAMLMAFGRPKDLERALLVS</sequence>
<accession>A0ABX6T4P3</accession>
<proteinExistence type="predicted"/>
<gene>
    <name evidence="1" type="ORF">H9L15_05200</name>
</gene>
<reference evidence="1 2" key="1">
    <citation type="submission" date="2020-08" db="EMBL/GenBank/DDBJ databases">
        <title>Genome sequence of Sphingomonas daechungensis KACC 18115T.</title>
        <authorList>
            <person name="Hyun D.-W."/>
            <person name="Bae J.-W."/>
        </authorList>
    </citation>
    <scope>NUCLEOTIDE SEQUENCE [LARGE SCALE GENOMIC DNA]</scope>
    <source>
        <strain evidence="1 2">KACC 18115</strain>
    </source>
</reference>
<dbReference type="Gene3D" id="3.30.460.40">
    <property type="match status" value="1"/>
</dbReference>
<dbReference type="SUPFAM" id="SSF81301">
    <property type="entry name" value="Nucleotidyltransferase"/>
    <property type="match status" value="1"/>
</dbReference>
<evidence type="ECO:0000313" key="2">
    <source>
        <dbReference type="Proteomes" id="UP000516134"/>
    </source>
</evidence>
<evidence type="ECO:0000313" key="1">
    <source>
        <dbReference type="EMBL" id="QNP43995.1"/>
    </source>
</evidence>
<dbReference type="EMBL" id="CP060780">
    <property type="protein sequence ID" value="QNP43995.1"/>
    <property type="molecule type" value="Genomic_DNA"/>
</dbReference>
<protein>
    <recommendedName>
        <fullName evidence="3">Nucleotidyltransferase family protein</fullName>
    </recommendedName>
</protein>
<evidence type="ECO:0008006" key="3">
    <source>
        <dbReference type="Google" id="ProtNLM"/>
    </source>
</evidence>
<dbReference type="RefSeq" id="WP_187715418.1">
    <property type="nucleotide sequence ID" value="NZ_BAABJC010000001.1"/>
</dbReference>
<organism evidence="1 2">
    <name type="scientific">Sphingomonas daechungensis</name>
    <dbReference type="NCBI Taxonomy" id="1176646"/>
    <lineage>
        <taxon>Bacteria</taxon>
        <taxon>Pseudomonadati</taxon>
        <taxon>Pseudomonadota</taxon>
        <taxon>Alphaproteobacteria</taxon>
        <taxon>Sphingomonadales</taxon>
        <taxon>Sphingomonadaceae</taxon>
        <taxon>Sphingomonas</taxon>
    </lineage>
</organism>
<name>A0ABX6T4P3_9SPHN</name>
<dbReference type="InterPro" id="IPR043519">
    <property type="entry name" value="NT_sf"/>
</dbReference>
<keyword evidence="2" id="KW-1185">Reference proteome</keyword>
<dbReference type="Proteomes" id="UP000516134">
    <property type="component" value="Chromosome"/>
</dbReference>